<keyword evidence="2" id="KW-0255">Endonuclease</keyword>
<dbReference type="RefSeq" id="WP_377580016.1">
    <property type="nucleotide sequence ID" value="NZ_JBHTKA010000004.1"/>
</dbReference>
<evidence type="ECO:0000256" key="5">
    <source>
        <dbReference type="SAM" id="SignalP"/>
    </source>
</evidence>
<dbReference type="PANTHER" id="PTHR12302">
    <property type="entry name" value="EBNA2 BINDING PROTEIN P100"/>
    <property type="match status" value="1"/>
</dbReference>
<comment type="caution">
    <text evidence="7">The sequence shown here is derived from an EMBL/GenBank/DDBJ whole genome shotgun (WGS) entry which is preliminary data.</text>
</comment>
<feature type="domain" description="TNase-like" evidence="6">
    <location>
        <begin position="28"/>
        <end position="149"/>
    </location>
</feature>
<feature type="chain" id="PRO_5046165100" evidence="5">
    <location>
        <begin position="27"/>
        <end position="170"/>
    </location>
</feature>
<dbReference type="PANTHER" id="PTHR12302:SF3">
    <property type="entry name" value="SERINE_THREONINE-PROTEIN KINASE 31"/>
    <property type="match status" value="1"/>
</dbReference>
<protein>
    <submittedName>
        <fullName evidence="7">Thermonuclease family protein</fullName>
    </submittedName>
</protein>
<gene>
    <name evidence="7" type="ORF">ACFQ21_14690</name>
</gene>
<keyword evidence="1" id="KW-0540">Nuclease</keyword>
<keyword evidence="5" id="KW-0732">Signal</keyword>
<organism evidence="7 8">
    <name type="scientific">Ohtaekwangia kribbensis</name>
    <dbReference type="NCBI Taxonomy" id="688913"/>
    <lineage>
        <taxon>Bacteria</taxon>
        <taxon>Pseudomonadati</taxon>
        <taxon>Bacteroidota</taxon>
        <taxon>Cytophagia</taxon>
        <taxon>Cytophagales</taxon>
        <taxon>Fulvivirgaceae</taxon>
        <taxon>Ohtaekwangia</taxon>
    </lineage>
</organism>
<keyword evidence="3" id="KW-0378">Hydrolase</keyword>
<dbReference type="Proteomes" id="UP001597112">
    <property type="component" value="Unassembled WGS sequence"/>
</dbReference>
<evidence type="ECO:0000256" key="3">
    <source>
        <dbReference type="ARBA" id="ARBA00022801"/>
    </source>
</evidence>
<reference evidence="8" key="1">
    <citation type="journal article" date="2019" name="Int. J. Syst. Evol. Microbiol.">
        <title>The Global Catalogue of Microorganisms (GCM) 10K type strain sequencing project: providing services to taxonomists for standard genome sequencing and annotation.</title>
        <authorList>
            <consortium name="The Broad Institute Genomics Platform"/>
            <consortium name="The Broad Institute Genome Sequencing Center for Infectious Disease"/>
            <person name="Wu L."/>
            <person name="Ma J."/>
        </authorList>
    </citation>
    <scope>NUCLEOTIDE SEQUENCE [LARGE SCALE GENOMIC DNA]</scope>
    <source>
        <strain evidence="8">CCUG 58938</strain>
    </source>
</reference>
<accession>A0ABW3K2T7</accession>
<sequence>MRRIVKMRTINLSLILLLAGIYTAMANNSITGKVITVIDGNTVEILSDDTQTYKVILAGIDCPELTQSFGESAKKHLEKAALNKTVTVNFQGKDRKGNYLAVILVKGDTDLRIDLLKEGLAWTSEKNPDPDLENHRTRAQEKRKGLWKEDNPIPPWTHRREQSMLEAKSS</sequence>
<name>A0ABW3K2T7_9BACT</name>
<evidence type="ECO:0000256" key="4">
    <source>
        <dbReference type="SAM" id="MobiDB-lite"/>
    </source>
</evidence>
<evidence type="ECO:0000256" key="1">
    <source>
        <dbReference type="ARBA" id="ARBA00022722"/>
    </source>
</evidence>
<feature type="compositionally biased region" description="Basic and acidic residues" evidence="4">
    <location>
        <begin position="158"/>
        <end position="170"/>
    </location>
</feature>
<feature type="region of interest" description="Disordered" evidence="4">
    <location>
        <begin position="124"/>
        <end position="170"/>
    </location>
</feature>
<dbReference type="PROSITE" id="PS50830">
    <property type="entry name" value="TNASE_3"/>
    <property type="match status" value="1"/>
</dbReference>
<dbReference type="SMART" id="SM00318">
    <property type="entry name" value="SNc"/>
    <property type="match status" value="1"/>
</dbReference>
<proteinExistence type="predicted"/>
<dbReference type="EMBL" id="JBHTKA010000004">
    <property type="protein sequence ID" value="MFD1000570.1"/>
    <property type="molecule type" value="Genomic_DNA"/>
</dbReference>
<evidence type="ECO:0000313" key="8">
    <source>
        <dbReference type="Proteomes" id="UP001597112"/>
    </source>
</evidence>
<dbReference type="Pfam" id="PF00565">
    <property type="entry name" value="SNase"/>
    <property type="match status" value="1"/>
</dbReference>
<evidence type="ECO:0000313" key="7">
    <source>
        <dbReference type="EMBL" id="MFD1000570.1"/>
    </source>
</evidence>
<evidence type="ECO:0000256" key="2">
    <source>
        <dbReference type="ARBA" id="ARBA00022759"/>
    </source>
</evidence>
<dbReference type="SUPFAM" id="SSF50199">
    <property type="entry name" value="Staphylococcal nuclease"/>
    <property type="match status" value="1"/>
</dbReference>
<feature type="signal peptide" evidence="5">
    <location>
        <begin position="1"/>
        <end position="26"/>
    </location>
</feature>
<keyword evidence="8" id="KW-1185">Reference proteome</keyword>
<dbReference type="InterPro" id="IPR016071">
    <property type="entry name" value="Staphylococal_nuclease_OB-fold"/>
</dbReference>
<evidence type="ECO:0000259" key="6">
    <source>
        <dbReference type="PROSITE" id="PS50830"/>
    </source>
</evidence>
<dbReference type="Gene3D" id="2.40.50.90">
    <property type="match status" value="1"/>
</dbReference>
<dbReference type="InterPro" id="IPR035437">
    <property type="entry name" value="SNase_OB-fold_sf"/>
</dbReference>
<feature type="compositionally biased region" description="Basic and acidic residues" evidence="4">
    <location>
        <begin position="126"/>
        <end position="151"/>
    </location>
</feature>